<proteinExistence type="predicted"/>
<feature type="transmembrane region" description="Helical" evidence="1">
    <location>
        <begin position="15"/>
        <end position="34"/>
    </location>
</feature>
<reference evidence="3 4" key="1">
    <citation type="journal article" date="2017" name="ISME J.">
        <title>Potential for microbial H2 and metal transformations associated with novel bacteria and archaea in deep terrestrial subsurface sediments.</title>
        <authorList>
            <person name="Hernsdorf A.W."/>
            <person name="Amano Y."/>
            <person name="Miyakawa K."/>
            <person name="Ise K."/>
            <person name="Suzuki Y."/>
            <person name="Anantharaman K."/>
            <person name="Probst A."/>
            <person name="Burstein D."/>
            <person name="Thomas B.C."/>
            <person name="Banfield J.F."/>
        </authorList>
    </citation>
    <scope>NUCLEOTIDE SEQUENCE [LARGE SCALE GENOMIC DNA]</scope>
    <source>
        <strain evidence="3">HGW-Falkowbacteria-2</strain>
    </source>
</reference>
<dbReference type="Gene3D" id="2.60.40.420">
    <property type="entry name" value="Cupredoxins - blue copper proteins"/>
    <property type="match status" value="1"/>
</dbReference>
<protein>
    <recommendedName>
        <fullName evidence="2">EfeO-type cupredoxin-like domain-containing protein</fullName>
    </recommendedName>
</protein>
<keyword evidence="1" id="KW-0812">Transmembrane</keyword>
<dbReference type="InterPro" id="IPR028096">
    <property type="entry name" value="EfeO_Cupredoxin"/>
</dbReference>
<feature type="domain" description="EfeO-type cupredoxin-like" evidence="2">
    <location>
        <begin position="135"/>
        <end position="218"/>
    </location>
</feature>
<evidence type="ECO:0000259" key="2">
    <source>
        <dbReference type="Pfam" id="PF13473"/>
    </source>
</evidence>
<comment type="caution">
    <text evidence="3">The sequence shown here is derived from an EMBL/GenBank/DDBJ whole genome shotgun (WGS) entry which is preliminary data.</text>
</comment>
<keyword evidence="1" id="KW-1133">Transmembrane helix</keyword>
<evidence type="ECO:0000313" key="4">
    <source>
        <dbReference type="Proteomes" id="UP000233325"/>
    </source>
</evidence>
<organism evidence="3 4">
    <name type="scientific">Candidatus Falkowbacteria bacterium HGW-Falkowbacteria-2</name>
    <dbReference type="NCBI Taxonomy" id="2013769"/>
    <lineage>
        <taxon>Bacteria</taxon>
        <taxon>Candidatus Falkowiibacteriota</taxon>
    </lineage>
</organism>
<dbReference type="AlphaFoldDB" id="A0A2N2E3M5"/>
<accession>A0A2N2E3M5</accession>
<gene>
    <name evidence="3" type="ORF">CVU83_00205</name>
</gene>
<dbReference type="Pfam" id="PF13473">
    <property type="entry name" value="Cupredoxin_1"/>
    <property type="match status" value="1"/>
</dbReference>
<sequence length="227" mass="23188">MDNTNKPAGESKKKMMIILGLVAVVAIIVVAALMSNRGGVQNPGENAGATPVAGEAPADAQPYMPEGTTGAEGEEINVPEALKEATITVVGANPISKDGTVVTTEGVAVKNDAVPMSPEAPKQTPPVAVTELPSSVIKLSVSAAGWSPAEFSVNAGAPVTVAITSDDDFTHVFMFDNPSLAAVAVGVSPRETRAITFNAPSEKGEYTLHCDVPGHSGRGETGKMIVK</sequence>
<evidence type="ECO:0000313" key="3">
    <source>
        <dbReference type="EMBL" id="PKM89323.1"/>
    </source>
</evidence>
<name>A0A2N2E3M5_9BACT</name>
<dbReference type="InterPro" id="IPR008972">
    <property type="entry name" value="Cupredoxin"/>
</dbReference>
<dbReference type="Proteomes" id="UP000233325">
    <property type="component" value="Unassembled WGS sequence"/>
</dbReference>
<dbReference type="EMBL" id="PHAH01000002">
    <property type="protein sequence ID" value="PKM89323.1"/>
    <property type="molecule type" value="Genomic_DNA"/>
</dbReference>
<keyword evidence="1" id="KW-0472">Membrane</keyword>
<dbReference type="SUPFAM" id="SSF49503">
    <property type="entry name" value="Cupredoxins"/>
    <property type="match status" value="1"/>
</dbReference>
<evidence type="ECO:0000256" key="1">
    <source>
        <dbReference type="SAM" id="Phobius"/>
    </source>
</evidence>